<keyword evidence="2" id="KW-0808">Transferase</keyword>
<dbReference type="PANTHER" id="PTHR43685">
    <property type="entry name" value="GLYCOSYLTRANSFERASE"/>
    <property type="match status" value="1"/>
</dbReference>
<dbReference type="Proteomes" id="UP001575652">
    <property type="component" value="Unassembled WGS sequence"/>
</dbReference>
<dbReference type="InterPro" id="IPR050834">
    <property type="entry name" value="Glycosyltransf_2"/>
</dbReference>
<name>A0ABV4UIY8_9MICC</name>
<dbReference type="Gene3D" id="3.90.550.10">
    <property type="entry name" value="Spore Coat Polysaccharide Biosynthesis Protein SpsA, Chain A"/>
    <property type="match status" value="1"/>
</dbReference>
<keyword evidence="3" id="KW-1185">Reference proteome</keyword>
<dbReference type="GO" id="GO:0016757">
    <property type="term" value="F:glycosyltransferase activity"/>
    <property type="evidence" value="ECO:0007669"/>
    <property type="project" value="UniProtKB-KW"/>
</dbReference>
<keyword evidence="2" id="KW-0328">Glycosyltransferase</keyword>
<evidence type="ECO:0000313" key="3">
    <source>
        <dbReference type="Proteomes" id="UP001575652"/>
    </source>
</evidence>
<feature type="domain" description="Glycosyltransferase 2-like" evidence="1">
    <location>
        <begin position="9"/>
        <end position="170"/>
    </location>
</feature>
<dbReference type="SUPFAM" id="SSF53448">
    <property type="entry name" value="Nucleotide-diphospho-sugar transferases"/>
    <property type="match status" value="1"/>
</dbReference>
<comment type="caution">
    <text evidence="2">The sequence shown here is derived from an EMBL/GenBank/DDBJ whole genome shotgun (WGS) entry which is preliminary data.</text>
</comment>
<accession>A0ABV4UIY8</accession>
<dbReference type="Pfam" id="PF00535">
    <property type="entry name" value="Glycos_transf_2"/>
    <property type="match status" value="1"/>
</dbReference>
<organism evidence="2 3">
    <name type="scientific">Arthrobacter halodurans</name>
    <dbReference type="NCBI Taxonomy" id="516699"/>
    <lineage>
        <taxon>Bacteria</taxon>
        <taxon>Bacillati</taxon>
        <taxon>Actinomycetota</taxon>
        <taxon>Actinomycetes</taxon>
        <taxon>Micrococcales</taxon>
        <taxon>Micrococcaceae</taxon>
        <taxon>Arthrobacter</taxon>
    </lineage>
</organism>
<proteinExistence type="predicted"/>
<evidence type="ECO:0000313" key="2">
    <source>
        <dbReference type="EMBL" id="MFB0833474.1"/>
    </source>
</evidence>
<gene>
    <name evidence="2" type="ORF">ACETWP_02645</name>
</gene>
<dbReference type="EC" id="2.4.-.-" evidence="2"/>
<dbReference type="InterPro" id="IPR001173">
    <property type="entry name" value="Glyco_trans_2-like"/>
</dbReference>
<sequence>MNNVKPTVSIVVPAYNEESVIRQCLVAAIYQTVPAHEIIVVDNMSRDTTAAIVGQMQAEYPEAPIILVSQDREQGLIPTRNFGLGKATGDVLGRIDADSILEPDWVEQVSDTFADPEVMGATGPVVYYDMPMRRWGLKADDRMRQLVLKVAYKQYHFLFGSNMALRRTAWETIAGEVCRDEADELHEDIDISVHLADHDLLIRYVPGMVSGMSARRLEDSPKDYRYYVTRFDRTYKAHQINKPVLKIPMLIFMSIYYPAKMLRYLHTARSSQPVRRGGV</sequence>
<dbReference type="PANTHER" id="PTHR43685:SF2">
    <property type="entry name" value="GLYCOSYLTRANSFERASE 2-LIKE DOMAIN-CONTAINING PROTEIN"/>
    <property type="match status" value="1"/>
</dbReference>
<evidence type="ECO:0000259" key="1">
    <source>
        <dbReference type="Pfam" id="PF00535"/>
    </source>
</evidence>
<dbReference type="InterPro" id="IPR029044">
    <property type="entry name" value="Nucleotide-diphossugar_trans"/>
</dbReference>
<dbReference type="CDD" id="cd00761">
    <property type="entry name" value="Glyco_tranf_GTA_type"/>
    <property type="match status" value="1"/>
</dbReference>
<reference evidence="2 3" key="1">
    <citation type="submission" date="2024-09" db="EMBL/GenBank/DDBJ databases">
        <authorList>
            <person name="Salinas-Garcia M.A."/>
            <person name="Prieme A."/>
        </authorList>
    </citation>
    <scope>NUCLEOTIDE SEQUENCE [LARGE SCALE GENOMIC DNA]</scope>
    <source>
        <strain evidence="2 3">DSM 21081</strain>
    </source>
</reference>
<protein>
    <submittedName>
        <fullName evidence="2">Glycosyltransferase family 2 protein</fullName>
        <ecNumber evidence="2">2.4.-.-</ecNumber>
    </submittedName>
</protein>
<dbReference type="RefSeq" id="WP_373970646.1">
    <property type="nucleotide sequence ID" value="NZ_JBHDLJ010000002.1"/>
</dbReference>
<dbReference type="EMBL" id="JBHDLJ010000002">
    <property type="protein sequence ID" value="MFB0833474.1"/>
    <property type="molecule type" value="Genomic_DNA"/>
</dbReference>